<dbReference type="Proteomes" id="UP000006426">
    <property type="component" value="Chromosome"/>
</dbReference>
<dbReference type="EMBL" id="CP031225">
    <property type="protein sequence ID" value="AXH59187.1"/>
    <property type="molecule type" value="Genomic_DNA"/>
</dbReference>
<proteinExistence type="predicted"/>
<evidence type="ECO:0000313" key="2">
    <source>
        <dbReference type="Proteomes" id="UP000006426"/>
    </source>
</evidence>
<reference evidence="1 2" key="1">
    <citation type="journal article" date="2011" name="PLoS Pathog.">
        <title>Dynamic evolution of pathogenicity revealed by sequencing and comparative genomics of 19 Pseudomonas syringae isolates.</title>
        <authorList>
            <person name="Baltrus D.A."/>
            <person name="Nishimura M.T."/>
            <person name="Romanchuk A."/>
            <person name="Chang J.H."/>
            <person name="Mukhtar M.S."/>
            <person name="Cherkis K."/>
            <person name="Roach J."/>
            <person name="Grant S.R."/>
            <person name="Jones C.D."/>
            <person name="Dangl J.L."/>
        </authorList>
    </citation>
    <scope>NUCLEOTIDE SEQUENCE [LARGE SCALE GENOMIC DNA]</scope>
    <source>
        <strain evidence="1 2">M301315</strain>
    </source>
</reference>
<gene>
    <name evidence="1" type="ORF">PLA107_017515</name>
</gene>
<dbReference type="AlphaFoldDB" id="A0AAD0PV50"/>
<name>A0AAD0PV50_PSEAV</name>
<organism evidence="1 2">
    <name type="scientific">Pseudomonas amygdali pv. lachrymans str. M301315</name>
    <dbReference type="NCBI Taxonomy" id="629260"/>
    <lineage>
        <taxon>Bacteria</taxon>
        <taxon>Pseudomonadati</taxon>
        <taxon>Pseudomonadota</taxon>
        <taxon>Gammaproteobacteria</taxon>
        <taxon>Pseudomonadales</taxon>
        <taxon>Pseudomonadaceae</taxon>
        <taxon>Pseudomonas</taxon>
        <taxon>Pseudomonas amygdali</taxon>
    </lineage>
</organism>
<sequence>MYDYCNDKQGTDQILQIMTWASIPVRDYRSEYQVKQPEECQADGVRVLQVERDRFTTQARYEREQQGCCSRYQMDDFQHFKKLTCKKDYKK</sequence>
<accession>A0AAD0PV50</accession>
<protein>
    <submittedName>
        <fullName evidence="1">Uncharacterized protein</fullName>
    </submittedName>
</protein>
<evidence type="ECO:0000313" key="1">
    <source>
        <dbReference type="EMBL" id="AXH59187.1"/>
    </source>
</evidence>